<dbReference type="RefSeq" id="WP_144993153.1">
    <property type="nucleotide sequence ID" value="NZ_CP036281.1"/>
</dbReference>
<sequence>MSRKYALDSTDLVKITKGALIAGIAAILTFFAQAFGLLGDTVNIINHQYGDSNVVDGIPPVAIWWLLSIGVNLARKWFFDNMEGN</sequence>
<keyword evidence="1" id="KW-1133">Transmembrane helix</keyword>
<gene>
    <name evidence="2" type="ORF">Pla110_06710</name>
</gene>
<accession>A0A518CID2</accession>
<protein>
    <submittedName>
        <fullName evidence="2">Uncharacterized protein</fullName>
    </submittedName>
</protein>
<dbReference type="EMBL" id="CP036281">
    <property type="protein sequence ID" value="QDU78967.1"/>
    <property type="molecule type" value="Genomic_DNA"/>
</dbReference>
<feature type="transmembrane region" description="Helical" evidence="1">
    <location>
        <begin position="58"/>
        <end position="78"/>
    </location>
</feature>
<dbReference type="AlphaFoldDB" id="A0A518CID2"/>
<keyword evidence="1" id="KW-0812">Transmembrane</keyword>
<organism evidence="2 3">
    <name type="scientific">Polystyrenella longa</name>
    <dbReference type="NCBI Taxonomy" id="2528007"/>
    <lineage>
        <taxon>Bacteria</taxon>
        <taxon>Pseudomonadati</taxon>
        <taxon>Planctomycetota</taxon>
        <taxon>Planctomycetia</taxon>
        <taxon>Planctomycetales</taxon>
        <taxon>Planctomycetaceae</taxon>
        <taxon>Polystyrenella</taxon>
    </lineage>
</organism>
<feature type="transmembrane region" description="Helical" evidence="1">
    <location>
        <begin position="20"/>
        <end position="38"/>
    </location>
</feature>
<keyword evidence="1" id="KW-0472">Membrane</keyword>
<dbReference type="KEGG" id="plon:Pla110_06710"/>
<evidence type="ECO:0000313" key="3">
    <source>
        <dbReference type="Proteomes" id="UP000317178"/>
    </source>
</evidence>
<keyword evidence="3" id="KW-1185">Reference proteome</keyword>
<name>A0A518CID2_9PLAN</name>
<dbReference type="Proteomes" id="UP000317178">
    <property type="component" value="Chromosome"/>
</dbReference>
<evidence type="ECO:0000256" key="1">
    <source>
        <dbReference type="SAM" id="Phobius"/>
    </source>
</evidence>
<reference evidence="2 3" key="1">
    <citation type="submission" date="2019-02" db="EMBL/GenBank/DDBJ databases">
        <title>Deep-cultivation of Planctomycetes and their phenomic and genomic characterization uncovers novel biology.</title>
        <authorList>
            <person name="Wiegand S."/>
            <person name="Jogler M."/>
            <person name="Boedeker C."/>
            <person name="Pinto D."/>
            <person name="Vollmers J."/>
            <person name="Rivas-Marin E."/>
            <person name="Kohn T."/>
            <person name="Peeters S.H."/>
            <person name="Heuer A."/>
            <person name="Rast P."/>
            <person name="Oberbeckmann S."/>
            <person name="Bunk B."/>
            <person name="Jeske O."/>
            <person name="Meyerdierks A."/>
            <person name="Storesund J.E."/>
            <person name="Kallscheuer N."/>
            <person name="Luecker S."/>
            <person name="Lage O.M."/>
            <person name="Pohl T."/>
            <person name="Merkel B.J."/>
            <person name="Hornburger P."/>
            <person name="Mueller R.-W."/>
            <person name="Bruemmer F."/>
            <person name="Labrenz M."/>
            <person name="Spormann A.M."/>
            <person name="Op den Camp H."/>
            <person name="Overmann J."/>
            <person name="Amann R."/>
            <person name="Jetten M.S.M."/>
            <person name="Mascher T."/>
            <person name="Medema M.H."/>
            <person name="Devos D.P."/>
            <person name="Kaster A.-K."/>
            <person name="Ovreas L."/>
            <person name="Rohde M."/>
            <person name="Galperin M.Y."/>
            <person name="Jogler C."/>
        </authorList>
    </citation>
    <scope>NUCLEOTIDE SEQUENCE [LARGE SCALE GENOMIC DNA]</scope>
    <source>
        <strain evidence="2 3">Pla110</strain>
    </source>
</reference>
<evidence type="ECO:0000313" key="2">
    <source>
        <dbReference type="EMBL" id="QDU78967.1"/>
    </source>
</evidence>
<proteinExistence type="predicted"/>